<accession>A0A750HR05</accession>
<evidence type="ECO:0000313" key="2">
    <source>
        <dbReference type="EMBL" id="HAF6262335.1"/>
    </source>
</evidence>
<evidence type="ECO:0000256" key="1">
    <source>
        <dbReference type="SAM" id="Coils"/>
    </source>
</evidence>
<sequence>MKLSPEATQAIKTAIEQLRLLLVDDAMDTIREGASKGAKAIIDESGESDEKQPGKVVIEAPRLKFVTPVIKSASISNGGQAARLIEAANFHSFKRICAEIDKLTEEVKALRSSNRKLKKRVNTLEK</sequence>
<reference evidence="2" key="1">
    <citation type="journal article" date="2018" name="Genome Biol.">
        <title>SKESA: strategic k-mer extension for scrupulous assemblies.</title>
        <authorList>
            <person name="Souvorov A."/>
            <person name="Agarwala R."/>
            <person name="Lipman D.J."/>
        </authorList>
    </citation>
    <scope>NUCLEOTIDE SEQUENCE</scope>
    <source>
        <strain evidence="2">MA.CK_93/00001031</strain>
    </source>
</reference>
<dbReference type="AlphaFoldDB" id="A0A750HR05"/>
<gene>
    <name evidence="2" type="ORF">G9F11_005044</name>
</gene>
<comment type="caution">
    <text evidence="2">The sequence shown here is derived from an EMBL/GenBank/DDBJ whole genome shotgun (WGS) entry which is preliminary data.</text>
</comment>
<proteinExistence type="predicted"/>
<keyword evidence="1" id="KW-0175">Coiled coil</keyword>
<reference evidence="2" key="2">
    <citation type="submission" date="2020-02" db="EMBL/GenBank/DDBJ databases">
        <authorList>
            <consortium name="NCBI Pathogen Detection Project"/>
        </authorList>
    </citation>
    <scope>NUCLEOTIDE SEQUENCE</scope>
    <source>
        <strain evidence="2">MA.CK_93/00001031</strain>
    </source>
</reference>
<organism evidence="2">
    <name type="scientific">Salmonella enterica</name>
    <name type="common">Salmonella choleraesuis</name>
    <dbReference type="NCBI Taxonomy" id="28901"/>
    <lineage>
        <taxon>Bacteria</taxon>
        <taxon>Pseudomonadati</taxon>
        <taxon>Pseudomonadota</taxon>
        <taxon>Gammaproteobacteria</taxon>
        <taxon>Enterobacterales</taxon>
        <taxon>Enterobacteriaceae</taxon>
        <taxon>Salmonella</taxon>
    </lineage>
</organism>
<protein>
    <submittedName>
        <fullName evidence="2">Uncharacterized protein</fullName>
    </submittedName>
</protein>
<name>A0A750HR05_SALER</name>
<dbReference type="EMBL" id="DAAVPY010000026">
    <property type="protein sequence ID" value="HAF6262335.1"/>
    <property type="molecule type" value="Genomic_DNA"/>
</dbReference>
<feature type="coiled-coil region" evidence="1">
    <location>
        <begin position="93"/>
        <end position="120"/>
    </location>
</feature>